<dbReference type="InterPro" id="IPR006439">
    <property type="entry name" value="HAD-SF_hydro_IA"/>
</dbReference>
<dbReference type="RefSeq" id="WP_153496286.1">
    <property type="nucleotide sequence ID" value="NZ_CAXYUY010000019.1"/>
</dbReference>
<dbReference type="Pfam" id="PF13419">
    <property type="entry name" value="HAD_2"/>
    <property type="match status" value="1"/>
</dbReference>
<keyword evidence="1" id="KW-0378">Hydrolase</keyword>
<dbReference type="PANTHER" id="PTHR43611:SF3">
    <property type="entry name" value="FLAVIN MONONUCLEOTIDE HYDROLASE 1, CHLOROPLATIC"/>
    <property type="match status" value="1"/>
</dbReference>
<dbReference type="InterPro" id="IPR023198">
    <property type="entry name" value="PGP-like_dom2"/>
</dbReference>
<protein>
    <submittedName>
        <fullName evidence="1">HAD-IA family hydrolase</fullName>
    </submittedName>
</protein>
<dbReference type="Proteomes" id="UP000439550">
    <property type="component" value="Unassembled WGS sequence"/>
</dbReference>
<dbReference type="SFLD" id="SFLDS00003">
    <property type="entry name" value="Haloacid_Dehalogenase"/>
    <property type="match status" value="1"/>
</dbReference>
<evidence type="ECO:0000313" key="1">
    <source>
        <dbReference type="EMBL" id="MQW39613.1"/>
    </source>
</evidence>
<proteinExistence type="predicted"/>
<dbReference type="GO" id="GO:0016787">
    <property type="term" value="F:hydrolase activity"/>
    <property type="evidence" value="ECO:0007669"/>
    <property type="project" value="UniProtKB-KW"/>
</dbReference>
<dbReference type="InterPro" id="IPR036412">
    <property type="entry name" value="HAD-like_sf"/>
</dbReference>
<dbReference type="AlphaFoldDB" id="A0A7X1Z862"/>
<dbReference type="OrthoDB" id="9797415at2"/>
<dbReference type="InterPro" id="IPR023214">
    <property type="entry name" value="HAD_sf"/>
</dbReference>
<accession>A0A7X1Z862</accession>
<evidence type="ECO:0000313" key="2">
    <source>
        <dbReference type="Proteomes" id="UP000439550"/>
    </source>
</evidence>
<dbReference type="NCBIfam" id="TIGR01509">
    <property type="entry name" value="HAD-SF-IA-v3"/>
    <property type="match status" value="1"/>
</dbReference>
<reference evidence="1 2" key="1">
    <citation type="submission" date="2019-10" db="EMBL/GenBank/DDBJ databases">
        <authorList>
            <person name="Dong K."/>
        </authorList>
    </citation>
    <scope>NUCLEOTIDE SEQUENCE [LARGE SCALE GENOMIC DNA]</scope>
    <source>
        <strain evidence="1 2">DSM 28960</strain>
    </source>
</reference>
<dbReference type="SFLD" id="SFLDG01129">
    <property type="entry name" value="C1.5:_HAD__Beta-PGM__Phosphata"/>
    <property type="match status" value="1"/>
</dbReference>
<dbReference type="SUPFAM" id="SSF56784">
    <property type="entry name" value="HAD-like"/>
    <property type="match status" value="1"/>
</dbReference>
<dbReference type="InterPro" id="IPR041492">
    <property type="entry name" value="HAD_2"/>
</dbReference>
<dbReference type="CDD" id="cd02603">
    <property type="entry name" value="HAD_sEH-N_like"/>
    <property type="match status" value="1"/>
</dbReference>
<sequence>MTIKNIIFDLGGVVIDLKINEMTSRFEALGIKNFSSYFNFNSQSDLFLNLELGKITPEAFYDGFRQTTQTNLTNEEIKSAWNLILAPYNLRRMALIERLSKTYSLYLFSNTNAIHAASFEQSCLDQTQKPLSAYFTTCFYSHDLGMRKPETEAFLGVLEKAHLKADETLFIDDNAANIEGAKKVGLQTYLLTHETLLDLDFSQIINSK</sequence>
<dbReference type="Gene3D" id="3.40.50.1000">
    <property type="entry name" value="HAD superfamily/HAD-like"/>
    <property type="match status" value="1"/>
</dbReference>
<comment type="caution">
    <text evidence="1">The sequence shown here is derived from an EMBL/GenBank/DDBJ whole genome shotgun (WGS) entry which is preliminary data.</text>
</comment>
<keyword evidence="2" id="KW-1185">Reference proteome</keyword>
<name>A0A7X1Z862_9LACT</name>
<organism evidence="1 2">
    <name type="scientific">Lactococcus hircilactis</name>
    <dbReference type="NCBI Taxonomy" id="1494462"/>
    <lineage>
        <taxon>Bacteria</taxon>
        <taxon>Bacillati</taxon>
        <taxon>Bacillota</taxon>
        <taxon>Bacilli</taxon>
        <taxon>Lactobacillales</taxon>
        <taxon>Streptococcaceae</taxon>
        <taxon>Lactococcus</taxon>
    </lineage>
</organism>
<dbReference type="Gene3D" id="1.10.150.240">
    <property type="entry name" value="Putative phosphatase, domain 2"/>
    <property type="match status" value="1"/>
</dbReference>
<gene>
    <name evidence="1" type="ORF">GHI93_06655</name>
</gene>
<dbReference type="PANTHER" id="PTHR43611">
    <property type="entry name" value="ALPHA-D-GLUCOSE 1-PHOSPHATE PHOSPHATASE"/>
    <property type="match status" value="1"/>
</dbReference>
<dbReference type="EMBL" id="WITJ01000008">
    <property type="protein sequence ID" value="MQW39613.1"/>
    <property type="molecule type" value="Genomic_DNA"/>
</dbReference>